<reference evidence="8" key="4">
    <citation type="submission" date="2025-09" db="UniProtKB">
        <authorList>
            <consortium name="Ensembl"/>
        </authorList>
    </citation>
    <scope>IDENTIFICATION</scope>
</reference>
<feature type="compositionally biased region" description="Low complexity" evidence="7">
    <location>
        <begin position="276"/>
        <end position="311"/>
    </location>
</feature>
<evidence type="ECO:0000256" key="4">
    <source>
        <dbReference type="ARBA" id="ARBA00022729"/>
    </source>
</evidence>
<dbReference type="PANTHER" id="PTHR15258">
    <property type="entry name" value="FGF BINDING PROTEIN-RELATED"/>
    <property type="match status" value="1"/>
</dbReference>
<name>W5LQH2_ASTMX</name>
<evidence type="ECO:0000313" key="8">
    <source>
        <dbReference type="Ensembl" id="ENSAMXP00000022269.2"/>
    </source>
</evidence>
<accession>W5LQH2</accession>
<keyword evidence="6" id="KW-0340">Growth factor binding</keyword>
<evidence type="ECO:0000256" key="5">
    <source>
        <dbReference type="ARBA" id="ARBA00023157"/>
    </source>
</evidence>
<dbReference type="eggNOG" id="ENOG502S0EZ">
    <property type="taxonomic scope" value="Eukaryota"/>
</dbReference>
<proteinExistence type="inferred from homology"/>
<comment type="subcellular location">
    <subcellularLocation>
        <location evidence="1">Secreted</location>
    </subcellularLocation>
</comment>
<keyword evidence="5" id="KW-1015">Disulfide bond</keyword>
<evidence type="ECO:0000256" key="3">
    <source>
        <dbReference type="ARBA" id="ARBA00022525"/>
    </source>
</evidence>
<dbReference type="Ensembl" id="ENSAMXT00000022269.2">
    <property type="protein sequence ID" value="ENSAMXP00000022269.2"/>
    <property type="gene ID" value="ENSAMXG00000021623.2"/>
</dbReference>
<dbReference type="GO" id="GO:0005737">
    <property type="term" value="C:cytoplasm"/>
    <property type="evidence" value="ECO:0007669"/>
    <property type="project" value="Ensembl"/>
</dbReference>
<dbReference type="STRING" id="7994.ENSAMXP00000022269"/>
<dbReference type="HOGENOM" id="CLU_086542_0_0_1"/>
<feature type="compositionally biased region" description="Low complexity" evidence="7">
    <location>
        <begin position="125"/>
        <end position="135"/>
    </location>
</feature>
<dbReference type="InterPro" id="IPR010510">
    <property type="entry name" value="FGF1-bd"/>
</dbReference>
<dbReference type="Pfam" id="PF06473">
    <property type="entry name" value="FGF-BP1"/>
    <property type="match status" value="1"/>
</dbReference>
<feature type="region of interest" description="Disordered" evidence="7">
    <location>
        <begin position="125"/>
        <end position="159"/>
    </location>
</feature>
<dbReference type="GO" id="GO:0019838">
    <property type="term" value="F:growth factor binding"/>
    <property type="evidence" value="ECO:0007669"/>
    <property type="project" value="UniProtKB-KW"/>
</dbReference>
<dbReference type="Bgee" id="ENSAMXG00000021623">
    <property type="expression patterns" value="Expressed in bone element and 5 other cell types or tissues"/>
</dbReference>
<reference evidence="9" key="1">
    <citation type="submission" date="2013-03" db="EMBL/GenBank/DDBJ databases">
        <authorList>
            <person name="Jeffery W."/>
            <person name="Warren W."/>
            <person name="Wilson R.K."/>
        </authorList>
    </citation>
    <scope>NUCLEOTIDE SEQUENCE</scope>
    <source>
        <strain evidence="9">female</strain>
    </source>
</reference>
<comment type="similarity">
    <text evidence="2">Belongs to the fibroblast growth factor-binding protein family.</text>
</comment>
<feature type="region of interest" description="Disordered" evidence="7">
    <location>
        <begin position="261"/>
        <end position="330"/>
    </location>
</feature>
<evidence type="ECO:0000256" key="1">
    <source>
        <dbReference type="ARBA" id="ARBA00004613"/>
    </source>
</evidence>
<evidence type="ECO:0000313" key="9">
    <source>
        <dbReference type="Proteomes" id="UP000018467"/>
    </source>
</evidence>
<protein>
    <submittedName>
        <fullName evidence="8">Fibroblast growth factor binding protein 2b</fullName>
    </submittedName>
</protein>
<dbReference type="Proteomes" id="UP000018467">
    <property type="component" value="Unassembled WGS sequence"/>
</dbReference>
<evidence type="ECO:0000256" key="2">
    <source>
        <dbReference type="ARBA" id="ARBA00008326"/>
    </source>
</evidence>
<dbReference type="PANTHER" id="PTHR15258:SF1">
    <property type="entry name" value="FIBROBLAST GROWTH FACTOR-BINDING PROTEIN 2"/>
    <property type="match status" value="1"/>
</dbReference>
<sequence length="358" mass="40144">MLDIKINSSAVNQNRFYPMRWHTQWYQTKPHPSQLWIFTISSCSRGEVGLPAFLKGLFVGLVYINLVHTSNPLCTLLSHTPACQHHCPGPRLHSCTMRVTCSTVLLLACCVWVIHAQAQSSQSVANQDNSNQANVHANESTPSLPSKAKQEPQQPNSVWDEPIRFSSKAKDSCTLVISGQGDFTKLRVSCKNKGKSYWCDFLGKPNLCRPYNKNPRHYFTQVMWELRKLPNACQGPRVYKPQMCRTAGDEAQMVFHNSWPKTTTSAPVTAPQDRSQSQPKQPQPPKTSATPKPPTAAKAVPKTPKQPTKPVLPRKPSKTTTAKPTTEPENRATKLAEEYCWSGIQNVCAYFIGWFLNQ</sequence>
<keyword evidence="9" id="KW-1185">Reference proteome</keyword>
<dbReference type="GO" id="GO:0005576">
    <property type="term" value="C:extracellular region"/>
    <property type="evidence" value="ECO:0007669"/>
    <property type="project" value="UniProtKB-SubCell"/>
</dbReference>
<keyword evidence="3" id="KW-0964">Secreted</keyword>
<dbReference type="GO" id="GO:0007267">
    <property type="term" value="P:cell-cell signaling"/>
    <property type="evidence" value="ECO:0007669"/>
    <property type="project" value="TreeGrafter"/>
</dbReference>
<dbReference type="InParanoid" id="W5LQH2"/>
<evidence type="ECO:0000256" key="6">
    <source>
        <dbReference type="ARBA" id="ARBA00023183"/>
    </source>
</evidence>
<feature type="compositionally biased region" description="Polar residues" evidence="7">
    <location>
        <begin position="261"/>
        <end position="275"/>
    </location>
</feature>
<dbReference type="GeneTree" id="ENSGT00940000154372"/>
<reference evidence="8" key="3">
    <citation type="submission" date="2025-08" db="UniProtKB">
        <authorList>
            <consortium name="Ensembl"/>
        </authorList>
    </citation>
    <scope>IDENTIFICATION</scope>
</reference>
<dbReference type="AlphaFoldDB" id="W5LQH2"/>
<reference evidence="9" key="2">
    <citation type="journal article" date="2014" name="Nat. Commun.">
        <title>The cavefish genome reveals candidate genes for eye loss.</title>
        <authorList>
            <person name="McGaugh S.E."/>
            <person name="Gross J.B."/>
            <person name="Aken B."/>
            <person name="Blin M."/>
            <person name="Borowsky R."/>
            <person name="Chalopin D."/>
            <person name="Hinaux H."/>
            <person name="Jeffery W.R."/>
            <person name="Keene A."/>
            <person name="Ma L."/>
            <person name="Minx P."/>
            <person name="Murphy D."/>
            <person name="O'Quin K.E."/>
            <person name="Retaux S."/>
            <person name="Rohner N."/>
            <person name="Searle S.M."/>
            <person name="Stahl B.A."/>
            <person name="Tabin C."/>
            <person name="Volff J.N."/>
            <person name="Yoshizawa M."/>
            <person name="Warren W.C."/>
        </authorList>
    </citation>
    <scope>NUCLEOTIDE SEQUENCE [LARGE SCALE GENOMIC DNA]</scope>
    <source>
        <strain evidence="9">female</strain>
    </source>
</reference>
<evidence type="ECO:0000256" key="7">
    <source>
        <dbReference type="SAM" id="MobiDB-lite"/>
    </source>
</evidence>
<keyword evidence="4" id="KW-0732">Signal</keyword>
<organism evidence="8 9">
    <name type="scientific">Astyanax mexicanus</name>
    <name type="common">Blind cave fish</name>
    <name type="synonym">Astyanax fasciatus mexicanus</name>
    <dbReference type="NCBI Taxonomy" id="7994"/>
    <lineage>
        <taxon>Eukaryota</taxon>
        <taxon>Metazoa</taxon>
        <taxon>Chordata</taxon>
        <taxon>Craniata</taxon>
        <taxon>Vertebrata</taxon>
        <taxon>Euteleostomi</taxon>
        <taxon>Actinopterygii</taxon>
        <taxon>Neopterygii</taxon>
        <taxon>Teleostei</taxon>
        <taxon>Ostariophysi</taxon>
        <taxon>Characiformes</taxon>
        <taxon>Characoidei</taxon>
        <taxon>Acestrorhamphidae</taxon>
        <taxon>Acestrorhamphinae</taxon>
        <taxon>Astyanax</taxon>
    </lineage>
</organism>